<feature type="transmembrane region" description="Helical" evidence="2">
    <location>
        <begin position="46"/>
        <end position="72"/>
    </location>
</feature>
<feature type="compositionally biased region" description="Polar residues" evidence="1">
    <location>
        <begin position="338"/>
        <end position="347"/>
    </location>
</feature>
<feature type="transmembrane region" description="Helical" evidence="2">
    <location>
        <begin position="117"/>
        <end position="142"/>
    </location>
</feature>
<dbReference type="InterPro" id="IPR045340">
    <property type="entry name" value="DUF6533"/>
</dbReference>
<feature type="domain" description="DUF6533" evidence="3">
    <location>
        <begin position="17"/>
        <end position="62"/>
    </location>
</feature>
<feature type="transmembrane region" description="Helical" evidence="2">
    <location>
        <begin position="201"/>
        <end position="221"/>
    </location>
</feature>
<evidence type="ECO:0000256" key="1">
    <source>
        <dbReference type="SAM" id="MobiDB-lite"/>
    </source>
</evidence>
<keyword evidence="2" id="KW-0812">Transmembrane</keyword>
<evidence type="ECO:0000259" key="3">
    <source>
        <dbReference type="Pfam" id="PF20151"/>
    </source>
</evidence>
<proteinExistence type="predicted"/>
<evidence type="ECO:0000313" key="5">
    <source>
        <dbReference type="Proteomes" id="UP001498398"/>
    </source>
</evidence>
<reference evidence="4 5" key="1">
    <citation type="submission" date="2024-01" db="EMBL/GenBank/DDBJ databases">
        <title>A draft genome for the cacao thread blight pathogen Marasmiellus scandens.</title>
        <authorList>
            <person name="Baruah I.K."/>
            <person name="Leung J."/>
            <person name="Bukari Y."/>
            <person name="Amoako-Attah I."/>
            <person name="Meinhardt L.W."/>
            <person name="Bailey B.A."/>
            <person name="Cohen S.P."/>
        </authorList>
    </citation>
    <scope>NUCLEOTIDE SEQUENCE [LARGE SCALE GENOMIC DNA]</scope>
    <source>
        <strain evidence="4 5">GH-19</strain>
    </source>
</reference>
<evidence type="ECO:0000313" key="4">
    <source>
        <dbReference type="EMBL" id="KAK7461927.1"/>
    </source>
</evidence>
<name>A0ABR1JIV3_9AGAR</name>
<feature type="transmembrane region" description="Helical" evidence="2">
    <location>
        <begin position="84"/>
        <end position="105"/>
    </location>
</feature>
<dbReference type="Proteomes" id="UP001498398">
    <property type="component" value="Unassembled WGS sequence"/>
</dbReference>
<feature type="region of interest" description="Disordered" evidence="1">
    <location>
        <begin position="336"/>
        <end position="356"/>
    </location>
</feature>
<dbReference type="EMBL" id="JBANRG010000012">
    <property type="protein sequence ID" value="KAK7461927.1"/>
    <property type="molecule type" value="Genomic_DNA"/>
</dbReference>
<feature type="transmembrane region" description="Helical" evidence="2">
    <location>
        <begin position="162"/>
        <end position="180"/>
    </location>
</feature>
<dbReference type="Pfam" id="PF20151">
    <property type="entry name" value="DUF6533"/>
    <property type="match status" value="1"/>
</dbReference>
<keyword evidence="2" id="KW-0472">Membrane</keyword>
<feature type="transmembrane region" description="Helical" evidence="2">
    <location>
        <begin position="14"/>
        <end position="34"/>
    </location>
</feature>
<keyword evidence="5" id="KW-1185">Reference proteome</keyword>
<keyword evidence="2" id="KW-1133">Transmembrane helix</keyword>
<protein>
    <recommendedName>
        <fullName evidence="3">DUF6533 domain-containing protein</fullName>
    </recommendedName>
</protein>
<evidence type="ECO:0000256" key="2">
    <source>
        <dbReference type="SAM" id="Phobius"/>
    </source>
</evidence>
<sequence length="356" mass="39847">MSEPIATAKLRLDAALYFQLAAFVMVVYDHILTFPEEVNYIWGQKLNGATLLFFINRYITPIEFIVVLVAFHQQNWPPEVCDRFVAFEGAATIALVTIAELVMILRVYALYGRPIPLLSFLLLALIGQVIISSIGIVSGFAAPFPPPLHGCVLTGTRALFPALWVAPLILDSIIFLLTVWRTRRYLSQHVSTAYVLMRDGTIYFFLIFMANASNVIIYYTAADDLKAFGASFSQLITSLMISRLIINLRRPRDDWENPATRSKTKANDATQFMSNAVDMLGMSVADDQDGAVASRERFVRETIQQHSRSQPVTTVGSVTVGKEERFTTEIIEMHTRSRPTTADSAVSSRRALIGRR</sequence>
<comment type="caution">
    <text evidence="4">The sequence shown here is derived from an EMBL/GenBank/DDBJ whole genome shotgun (WGS) entry which is preliminary data.</text>
</comment>
<organism evidence="4 5">
    <name type="scientific">Marasmiellus scandens</name>
    <dbReference type="NCBI Taxonomy" id="2682957"/>
    <lineage>
        <taxon>Eukaryota</taxon>
        <taxon>Fungi</taxon>
        <taxon>Dikarya</taxon>
        <taxon>Basidiomycota</taxon>
        <taxon>Agaricomycotina</taxon>
        <taxon>Agaricomycetes</taxon>
        <taxon>Agaricomycetidae</taxon>
        <taxon>Agaricales</taxon>
        <taxon>Marasmiineae</taxon>
        <taxon>Omphalotaceae</taxon>
        <taxon>Marasmiellus</taxon>
    </lineage>
</organism>
<gene>
    <name evidence="4" type="ORF">VKT23_008358</name>
</gene>
<feature type="transmembrane region" description="Helical" evidence="2">
    <location>
        <begin position="227"/>
        <end position="246"/>
    </location>
</feature>
<accession>A0ABR1JIV3</accession>